<proteinExistence type="predicted"/>
<feature type="region of interest" description="Disordered" evidence="1">
    <location>
        <begin position="463"/>
        <end position="489"/>
    </location>
</feature>
<feature type="region of interest" description="Disordered" evidence="1">
    <location>
        <begin position="736"/>
        <end position="765"/>
    </location>
</feature>
<reference evidence="3" key="1">
    <citation type="submission" date="2022-11" db="EMBL/GenBank/DDBJ databases">
        <title>Genome Sequence of Cubamyces cubensis.</title>
        <authorList>
            <person name="Buettner E."/>
        </authorList>
    </citation>
    <scope>NUCLEOTIDE SEQUENCE</scope>
    <source>
        <strain evidence="3">MPL-01</strain>
    </source>
</reference>
<sequence>MLNVNCQALLALLASIGSSTLPPSDLSILSNPMDVQRTDLDTEEVLNYPFFRDNFYASKWDDFSAALDLGYVKDKPLLRLVGRWVGSQTHDVRGTIRSFTFIYNFSETELQKPGDYTYGKLVARPVAGAPWWFCQPVVVAEFIGTSPDSQQRYTITVTQNTSHYPTINYQNLALSDDGMTLVGEQDQPGFFEPPDRRPRIVMKKWSTPETMIFYPSPIALQSHKARALWYFAISATVYDVRRRHFSWDFVKERRDRKRLFASLLYAKTSNGFLHVEDEEEYARLLEATLPEDAQYFAYASVEPSKFRWLLPWCDRCKRVLRTISPCLRCCAYSTVTQGSITVSLCHRAECLDEYSRYPSNRVLRTWVAEWTMEKFTEETGVTVADLDELCERAVRAINYQPPSQTWTAERRSLLRSVVSEPKPGSRDFKFSPAELPWLSYTDGVSLLGVRTVCCDPNGSPPHAARHWNLPEDPETKDAAATSDSGDTMDDRTMEQQVANLEGRLASLERHMAVADSPLRQGIVSGKITSTLQEINALVDSLPPLMDLLHQLVPLYPLLARVVQTFDAVTRLELQRHGVDTKVKLVFLEMRNIMAVILQQVSRDVYSSALRSVHVAEDDAPDGIPLPLRLYNLVVDTNRDILEGANACDAYMSGPRLAQAHNAHHWNEILFGYVRRFRQRQADFALIVALYSEPSNSAVDELKAYISQPYDTAFVTAFLERSTPRWVHTSSFSATAVRNGGHGPLRAHSVPSHQSTSAQQLERLSTSSPSVLDHSHVWDAPQASLHRASSFAFSLVENSVFNLDGPHRANARPTSRLSQSLHTAHRDRMHLHRAPYGISLHGGFTQDDKAYSTFFHPNHDCEEPEAILRSNFMRFERKFEVQRMILLSSGWDSAPHDSEGDRYPRLSQPEEPYGLIVDPEFRELWRRMQWGDQYETRRFVLALHWYYARQYVKQQHAALRMSPLGHQMQEDDMWMSRYLNHCHVQGIIDVLDHRATGVVSIDDLNRFAAARPRDWSLIRWIVYWAIGWQVAMSDYKRRIYALLARMYRLCTVSSVPPAGVPQYLAKVEPLITSMTCTFDTTYCSTEYEALFKIHFRRYTKELEGTIWFYLETLQYDLDGPDTVELLSGPLGGVETNALIILYILLRQHYNVMKLAQKVVISTEELASAPTVIMVVRDAMERRAQDVAGQFTARQLDVNSEINVFAYGLLAGSYGPSSLPPSDFSILAGVALDKGDIETEDPDVMESETILKYPCFRNEFYAIDWERCTGHVPECLEGDPLRPLLGCWTGRQMSNDNERIRASTFVYNFQISRHGEPGKAIASPAISSASWFSHPSVSGEFAGTTPEGELQYVVTIACDSVQAAMFSLRLTLCKDGTTLYGEQDDLGSFKQPFHKPQVVMKKGVAPEAMIYYPSPTALRLAKAKSLWDFAISTILYDIRRRRFSWEFIRERRDRKRLLSSLLYAEASNGYLHTEDDWERARLLNITLPEDVQFFAYAALEPTKFPWLLPWCDGCHRVLRTVEPCLRCCSFSSATMCASSVALCDREECLDEYSRYPSNRILKTRTAEWTMDKFTAETDVTVTKLDELFERAVRAIRRAPSSIWEDECDLGEEAGRAFLSGIDKESDSDGYGRFFSLACSDGALAAARLWYSLAGCAHNVPILHTSALLAMRKAGSRIWIMRSGTLC</sequence>
<evidence type="ECO:0000313" key="3">
    <source>
        <dbReference type="EMBL" id="KAJ8474535.1"/>
    </source>
</evidence>
<feature type="chain" id="PRO_5042051169" evidence="2">
    <location>
        <begin position="21"/>
        <end position="1684"/>
    </location>
</feature>
<dbReference type="Proteomes" id="UP001215151">
    <property type="component" value="Unassembled WGS sequence"/>
</dbReference>
<keyword evidence="4" id="KW-1185">Reference proteome</keyword>
<comment type="caution">
    <text evidence="3">The sequence shown here is derived from an EMBL/GenBank/DDBJ whole genome shotgun (WGS) entry which is preliminary data.</text>
</comment>
<keyword evidence="2" id="KW-0732">Signal</keyword>
<evidence type="ECO:0000313" key="4">
    <source>
        <dbReference type="Proteomes" id="UP001215151"/>
    </source>
</evidence>
<feature type="signal peptide" evidence="2">
    <location>
        <begin position="1"/>
        <end position="20"/>
    </location>
</feature>
<dbReference type="EMBL" id="JAPEVG010000185">
    <property type="protein sequence ID" value="KAJ8474535.1"/>
    <property type="molecule type" value="Genomic_DNA"/>
</dbReference>
<feature type="compositionally biased region" description="Polar residues" evidence="1">
    <location>
        <begin position="750"/>
        <end position="765"/>
    </location>
</feature>
<name>A0AAD7TR45_9APHY</name>
<gene>
    <name evidence="3" type="ORF">ONZ51_g7147</name>
</gene>
<organism evidence="3 4">
    <name type="scientific">Trametes cubensis</name>
    <dbReference type="NCBI Taxonomy" id="1111947"/>
    <lineage>
        <taxon>Eukaryota</taxon>
        <taxon>Fungi</taxon>
        <taxon>Dikarya</taxon>
        <taxon>Basidiomycota</taxon>
        <taxon>Agaricomycotina</taxon>
        <taxon>Agaricomycetes</taxon>
        <taxon>Polyporales</taxon>
        <taxon>Polyporaceae</taxon>
        <taxon>Trametes</taxon>
    </lineage>
</organism>
<evidence type="ECO:0000256" key="1">
    <source>
        <dbReference type="SAM" id="MobiDB-lite"/>
    </source>
</evidence>
<protein>
    <submittedName>
        <fullName evidence="3">Uncharacterized protein</fullName>
    </submittedName>
</protein>
<accession>A0AAD7TR45</accession>
<evidence type="ECO:0000256" key="2">
    <source>
        <dbReference type="SAM" id="SignalP"/>
    </source>
</evidence>